<gene>
    <name evidence="2" type="ORF">PR048_000277</name>
</gene>
<reference evidence="2 3" key="1">
    <citation type="submission" date="2023-02" db="EMBL/GenBank/DDBJ databases">
        <title>LHISI_Scaffold_Assembly.</title>
        <authorList>
            <person name="Stuart O.P."/>
            <person name="Cleave R."/>
            <person name="Magrath M.J.L."/>
            <person name="Mikheyev A.S."/>
        </authorList>
    </citation>
    <scope>NUCLEOTIDE SEQUENCE [LARGE SCALE GENOMIC DNA]</scope>
    <source>
        <strain evidence="2">Daus_M_001</strain>
        <tissue evidence="2">Leg muscle</tissue>
    </source>
</reference>
<organism evidence="2 3">
    <name type="scientific">Dryococelus australis</name>
    <dbReference type="NCBI Taxonomy" id="614101"/>
    <lineage>
        <taxon>Eukaryota</taxon>
        <taxon>Metazoa</taxon>
        <taxon>Ecdysozoa</taxon>
        <taxon>Arthropoda</taxon>
        <taxon>Hexapoda</taxon>
        <taxon>Insecta</taxon>
        <taxon>Pterygota</taxon>
        <taxon>Neoptera</taxon>
        <taxon>Polyneoptera</taxon>
        <taxon>Phasmatodea</taxon>
        <taxon>Verophasmatodea</taxon>
        <taxon>Anareolatae</taxon>
        <taxon>Phasmatidae</taxon>
        <taxon>Eurycanthinae</taxon>
        <taxon>Dryococelus</taxon>
    </lineage>
</organism>
<feature type="compositionally biased region" description="Basic and acidic residues" evidence="1">
    <location>
        <begin position="161"/>
        <end position="228"/>
    </location>
</feature>
<dbReference type="Proteomes" id="UP001159363">
    <property type="component" value="Chromosome 1"/>
</dbReference>
<accession>A0ABQ9IFD5</accession>
<name>A0ABQ9IFD5_9NEOP</name>
<dbReference type="EMBL" id="JARBHB010000001">
    <property type="protein sequence ID" value="KAJ8894969.1"/>
    <property type="molecule type" value="Genomic_DNA"/>
</dbReference>
<comment type="caution">
    <text evidence="2">The sequence shown here is derived from an EMBL/GenBank/DDBJ whole genome shotgun (WGS) entry which is preliminary data.</text>
</comment>
<feature type="region of interest" description="Disordered" evidence="1">
    <location>
        <begin position="161"/>
        <end position="229"/>
    </location>
</feature>
<evidence type="ECO:0000313" key="3">
    <source>
        <dbReference type="Proteomes" id="UP001159363"/>
    </source>
</evidence>
<keyword evidence="3" id="KW-1185">Reference proteome</keyword>
<sequence>MDRDLKNSRIRFRTSWNSKHERLYNFNNWPTRCLTSRVQLSSVTGDSQCAVDIGIFVHKTVEEVSVEQLRDSQGQGEREKFKETRRQASSLVTISTCENPGATPTGDRTWFAYVGGEQSNHYTTAAPGGWDVNTFRAEAPVIRGLICWNYTKTRGHTTGWHRDAGTHDGVASRRGDTRRGGIETRGHTPRWHRDAGTHDGVASRRGDTRRGGIETRGHTTGWHRDAGTHDGVASPMRAYGIAREMACDEVLQGKLALAQHCTHSAYAAGTGHGVILQTFNSKKCEETGPRNFANSFEDKLEFTHAYIRLPFSSGLLFVSHALDEFKPITSLQENKDRIPCLLIWAKTGLSVNKQQITAQVRKGLWRIAYDEAMSGRLLSAARNTRRGEGGPHPTDRETRPYHGLHKQITRKPADAPGEGVDAAGACESHTHAHPRRLTPSIDDDNRLLSDTSVRRRAGPIRKPVTPQNTCDFLKCVWFPLATRRNAVRQSAPSNRQLRQSENGYAHIKGTATPFRFSEQPRETEVYRVFLHRHLVRRNEAAPSTKRTVTINWPNEKNTVDAAVQAWPIERGTYLPNTLMAALAMAVRQIDSLVQYIHDVLIVSEMSPGFHSWTGVWKLNSLFQYCELFRIFALIIPAETASSLFGHIVRNEQRLDEATLQFLSWWKVQSFAPVRMLDSTVMCILEPQMFVHWPLPHGVDSVTSHLAVWHWLVVSLLVCYELRVVQGVSNELRSNCKDNFSVHVFDVYLRYRSAQDIVKEAIKQRGLLKESGLQTKRGSGAELSRAVKVCNPVLKRFSLAEGLGWKRTEIRYLAKLAGSSNTRSLTELTIILLVSSSASPQQTALRSKELRWLSG</sequence>
<proteinExistence type="predicted"/>
<evidence type="ECO:0000256" key="1">
    <source>
        <dbReference type="SAM" id="MobiDB-lite"/>
    </source>
</evidence>
<evidence type="ECO:0000313" key="2">
    <source>
        <dbReference type="EMBL" id="KAJ8894969.1"/>
    </source>
</evidence>
<protein>
    <submittedName>
        <fullName evidence="2">Uncharacterized protein</fullName>
    </submittedName>
</protein>
<feature type="region of interest" description="Disordered" evidence="1">
    <location>
        <begin position="381"/>
        <end position="464"/>
    </location>
</feature>
<feature type="compositionally biased region" description="Basic and acidic residues" evidence="1">
    <location>
        <begin position="385"/>
        <end position="400"/>
    </location>
</feature>